<dbReference type="EMBL" id="MTYJ01000229">
    <property type="protein sequence ID" value="OWA51503.1"/>
    <property type="molecule type" value="Genomic_DNA"/>
</dbReference>
<dbReference type="GO" id="GO:0005615">
    <property type="term" value="C:extracellular space"/>
    <property type="evidence" value="ECO:0007669"/>
    <property type="project" value="TreeGrafter"/>
</dbReference>
<proteinExistence type="predicted"/>
<reference evidence="3" key="1">
    <citation type="submission" date="2017-01" db="EMBL/GenBank/DDBJ databases">
        <title>Comparative genomics of anhydrobiosis in the tardigrade Hypsibius dujardini.</title>
        <authorList>
            <person name="Yoshida Y."/>
            <person name="Koutsovoulos G."/>
            <person name="Laetsch D."/>
            <person name="Stevens L."/>
            <person name="Kumar S."/>
            <person name="Horikawa D."/>
            <person name="Ishino K."/>
            <person name="Komine S."/>
            <person name="Tomita M."/>
            <person name="Blaxter M."/>
            <person name="Arakawa K."/>
        </authorList>
    </citation>
    <scope>NUCLEOTIDE SEQUENCE [LARGE SCALE GENOMIC DNA]</scope>
    <source>
        <strain evidence="3">Z151</strain>
    </source>
</reference>
<accession>A0A9X6NF06</accession>
<comment type="caution">
    <text evidence="2">The sequence shown here is derived from an EMBL/GenBank/DDBJ whole genome shotgun (WGS) entry which is preliminary data.</text>
</comment>
<dbReference type="PANTHER" id="PTHR24373">
    <property type="entry name" value="SLIT RELATED LEUCINE-RICH REPEAT NEURONAL PROTEIN"/>
    <property type="match status" value="1"/>
</dbReference>
<sequence length="492" mass="55742">MAFNCRPDVFSDSPSVVCSNTDRDTSSTELMNALQLQFDKDLVTTIILNNTRSLDDSIRHPHLELDFSAGTFDGYVNLKRLYTHHVTTLETLEIIDSLAFTPAVLSRIFHGDVLPNLQQFRLERNEDEVIRIHLGDLSQTPQLRNLSLSHNSIDSIDYSIIDPNLQFDLQFSSVQFNLRFDLRYLDLSFARDGLKFQGFNRTFFRLFPWLESLSLAHTGLRSEMFREIIEGFPKTLHTLDLSLNSLRGSLVLEELNRFRFPNLRSLNLSGNPDLFLTAANDFQFLVLPNLETLLIRDTGMPNVPVKMLEHFPQLTTLDLRDNLFSFFPNSLTAKFWSSKRGVGTRKLLLQGNPLVCNCGMTYLMHWLDAGTSHVPRGREILCREERTVGRSSWVCPTCIVDGSLRVHISMETALRHNSIQGMNCMAIPEHSDGPPPPDLTATPPISDAVTFIFIVGAAASRHANKPATKSSRLHPHQHLRIGQLPTTCDRIT</sequence>
<dbReference type="InterPro" id="IPR050328">
    <property type="entry name" value="Dev_Immune_Receptor"/>
</dbReference>
<dbReference type="InterPro" id="IPR001611">
    <property type="entry name" value="Leu-rich_rpt"/>
</dbReference>
<dbReference type="PROSITE" id="PS51450">
    <property type="entry name" value="LRR"/>
    <property type="match status" value="1"/>
</dbReference>
<dbReference type="GO" id="GO:0031012">
    <property type="term" value="C:extracellular matrix"/>
    <property type="evidence" value="ECO:0007669"/>
    <property type="project" value="TreeGrafter"/>
</dbReference>
<keyword evidence="3" id="KW-1185">Reference proteome</keyword>
<dbReference type="SUPFAM" id="SSF52058">
    <property type="entry name" value="L domain-like"/>
    <property type="match status" value="1"/>
</dbReference>
<protein>
    <submittedName>
        <fullName evidence="2">Uncharacterized protein</fullName>
    </submittedName>
</protein>
<dbReference type="OrthoDB" id="676979at2759"/>
<keyword evidence="1" id="KW-0732">Signal</keyword>
<dbReference type="AlphaFoldDB" id="A0A9X6NF06"/>
<gene>
    <name evidence="2" type="ORF">BV898_15983</name>
</gene>
<dbReference type="PANTHER" id="PTHR24373:SF370">
    <property type="entry name" value="FISH-LIPS, ISOFORM E"/>
    <property type="match status" value="1"/>
</dbReference>
<evidence type="ECO:0000313" key="2">
    <source>
        <dbReference type="EMBL" id="OWA51503.1"/>
    </source>
</evidence>
<dbReference type="InterPro" id="IPR032675">
    <property type="entry name" value="LRR_dom_sf"/>
</dbReference>
<name>A0A9X6NF06_HYPEX</name>
<evidence type="ECO:0000313" key="3">
    <source>
        <dbReference type="Proteomes" id="UP000192578"/>
    </source>
</evidence>
<evidence type="ECO:0000256" key="1">
    <source>
        <dbReference type="ARBA" id="ARBA00022729"/>
    </source>
</evidence>
<dbReference type="Gene3D" id="3.80.10.10">
    <property type="entry name" value="Ribonuclease Inhibitor"/>
    <property type="match status" value="2"/>
</dbReference>
<organism evidence="2 3">
    <name type="scientific">Hypsibius exemplaris</name>
    <name type="common">Freshwater tardigrade</name>
    <dbReference type="NCBI Taxonomy" id="2072580"/>
    <lineage>
        <taxon>Eukaryota</taxon>
        <taxon>Metazoa</taxon>
        <taxon>Ecdysozoa</taxon>
        <taxon>Tardigrada</taxon>
        <taxon>Eutardigrada</taxon>
        <taxon>Parachela</taxon>
        <taxon>Hypsibioidea</taxon>
        <taxon>Hypsibiidae</taxon>
        <taxon>Hypsibius</taxon>
    </lineage>
</organism>
<dbReference type="Proteomes" id="UP000192578">
    <property type="component" value="Unassembled WGS sequence"/>
</dbReference>